<dbReference type="PROSITE" id="PS00107">
    <property type="entry name" value="PROTEIN_KINASE_ATP"/>
    <property type="match status" value="1"/>
</dbReference>
<reference evidence="7 8" key="1">
    <citation type="journal article" date="2018" name="MBio">
        <title>Comparative Genomics Reveals the Core Gene Toolbox for the Fungus-Insect Symbiosis.</title>
        <authorList>
            <person name="Wang Y."/>
            <person name="Stata M."/>
            <person name="Wang W."/>
            <person name="Stajich J.E."/>
            <person name="White M.M."/>
            <person name="Moncalvo J.M."/>
        </authorList>
    </citation>
    <scope>NUCLEOTIDE SEQUENCE [LARGE SCALE GENOMIC DNA]</scope>
    <source>
        <strain evidence="7 8">SC-DP-2</strain>
    </source>
</reference>
<proteinExistence type="inferred from homology"/>
<feature type="compositionally biased region" description="Polar residues" evidence="5">
    <location>
        <begin position="287"/>
        <end position="312"/>
    </location>
</feature>
<dbReference type="EMBL" id="MBFS01003743">
    <property type="protein sequence ID" value="PVU85061.1"/>
    <property type="molecule type" value="Genomic_DNA"/>
</dbReference>
<dbReference type="GO" id="GO:0004674">
    <property type="term" value="F:protein serine/threonine kinase activity"/>
    <property type="evidence" value="ECO:0007669"/>
    <property type="project" value="UniProtKB-KW"/>
</dbReference>
<dbReference type="Proteomes" id="UP000245609">
    <property type="component" value="Unassembled WGS sequence"/>
</dbReference>
<accession>A0A2T9XY94</accession>
<dbReference type="AlphaFoldDB" id="A0A2T9XY94"/>
<keyword evidence="1 3" id="KW-0547">Nucleotide-binding</keyword>
<dbReference type="InterPro" id="IPR008271">
    <property type="entry name" value="Ser/Thr_kinase_AS"/>
</dbReference>
<dbReference type="SUPFAM" id="SSF56112">
    <property type="entry name" value="Protein kinase-like (PK-like)"/>
    <property type="match status" value="1"/>
</dbReference>
<evidence type="ECO:0000256" key="2">
    <source>
        <dbReference type="ARBA" id="ARBA00022840"/>
    </source>
</evidence>
<evidence type="ECO:0000313" key="8">
    <source>
        <dbReference type="Proteomes" id="UP000245609"/>
    </source>
</evidence>
<gene>
    <name evidence="7" type="ORF">BB560_007168</name>
</gene>
<comment type="caution">
    <text evidence="7">The sequence shown here is derived from an EMBL/GenBank/DDBJ whole genome shotgun (WGS) entry which is preliminary data.</text>
</comment>
<organism evidence="7 8">
    <name type="scientific">Smittium megazygosporum</name>
    <dbReference type="NCBI Taxonomy" id="133381"/>
    <lineage>
        <taxon>Eukaryota</taxon>
        <taxon>Fungi</taxon>
        <taxon>Fungi incertae sedis</taxon>
        <taxon>Zoopagomycota</taxon>
        <taxon>Kickxellomycotina</taxon>
        <taxon>Harpellomycetes</taxon>
        <taxon>Harpellales</taxon>
        <taxon>Legeriomycetaceae</taxon>
        <taxon>Smittium</taxon>
    </lineage>
</organism>
<feature type="binding site" evidence="3">
    <location>
        <position position="66"/>
    </location>
    <ligand>
        <name>ATP</name>
        <dbReference type="ChEBI" id="CHEBI:30616"/>
    </ligand>
</feature>
<name>A0A2T9XY94_9FUNG</name>
<keyword evidence="4" id="KW-0418">Kinase</keyword>
<dbReference type="STRING" id="133381.A0A2T9XY94"/>
<dbReference type="PANTHER" id="PTHR24347">
    <property type="entry name" value="SERINE/THREONINE-PROTEIN KINASE"/>
    <property type="match status" value="1"/>
</dbReference>
<dbReference type="Gene3D" id="3.30.200.20">
    <property type="entry name" value="Phosphorylase Kinase, domain 1"/>
    <property type="match status" value="1"/>
</dbReference>
<protein>
    <recommendedName>
        <fullName evidence="6">Protein kinase domain-containing protein</fullName>
    </recommendedName>
</protein>
<evidence type="ECO:0000256" key="3">
    <source>
        <dbReference type="PROSITE-ProRule" id="PRU10141"/>
    </source>
</evidence>
<dbReference type="OrthoDB" id="40902at2759"/>
<dbReference type="GO" id="GO:0005524">
    <property type="term" value="F:ATP binding"/>
    <property type="evidence" value="ECO:0007669"/>
    <property type="project" value="UniProtKB-UniRule"/>
</dbReference>
<dbReference type="Pfam" id="PF00069">
    <property type="entry name" value="Pkinase"/>
    <property type="match status" value="1"/>
</dbReference>
<dbReference type="PROSITE" id="PS00108">
    <property type="entry name" value="PROTEIN_KINASE_ST"/>
    <property type="match status" value="1"/>
</dbReference>
<evidence type="ECO:0000259" key="6">
    <source>
        <dbReference type="PROSITE" id="PS50011"/>
    </source>
</evidence>
<comment type="similarity">
    <text evidence="4">Belongs to the protein kinase superfamily.</text>
</comment>
<evidence type="ECO:0000256" key="1">
    <source>
        <dbReference type="ARBA" id="ARBA00022741"/>
    </source>
</evidence>
<keyword evidence="4" id="KW-0723">Serine/threonine-protein kinase</keyword>
<evidence type="ECO:0000313" key="7">
    <source>
        <dbReference type="EMBL" id="PVU85061.1"/>
    </source>
</evidence>
<dbReference type="Gene3D" id="1.10.510.10">
    <property type="entry name" value="Transferase(Phosphotransferase) domain 1"/>
    <property type="match status" value="1"/>
</dbReference>
<feature type="region of interest" description="Disordered" evidence="5">
    <location>
        <begin position="280"/>
        <end position="312"/>
    </location>
</feature>
<keyword evidence="4" id="KW-0808">Transferase</keyword>
<feature type="domain" description="Protein kinase" evidence="6">
    <location>
        <begin position="1"/>
        <end position="238"/>
    </location>
</feature>
<dbReference type="PROSITE" id="PS50011">
    <property type="entry name" value="PROTEIN_KINASE_DOM"/>
    <property type="match status" value="1"/>
</dbReference>
<keyword evidence="8" id="KW-1185">Reference proteome</keyword>
<dbReference type="SMART" id="SM00220">
    <property type="entry name" value="S_TKc"/>
    <property type="match status" value="1"/>
</dbReference>
<evidence type="ECO:0000256" key="4">
    <source>
        <dbReference type="RuleBase" id="RU000304"/>
    </source>
</evidence>
<dbReference type="InterPro" id="IPR017441">
    <property type="entry name" value="Protein_kinase_ATP_BS"/>
</dbReference>
<dbReference type="InterPro" id="IPR011009">
    <property type="entry name" value="Kinase-like_dom_sf"/>
</dbReference>
<dbReference type="InterPro" id="IPR000719">
    <property type="entry name" value="Prot_kinase_dom"/>
</dbReference>
<keyword evidence="2 3" id="KW-0067">ATP-binding</keyword>
<sequence>MSKPYKTFWKLWDKITGDRPSSSERKQYYKFGKVIGSGTFGEVRQAVFIPTNYPVAIKVIKKSVVKNDETMVQKEINVVDAVPIIKVAFNAIAYLHATNIVHRDIKPENFLFLNQSSDAPLMLADFGISRVMEDNDEVLTTVCGSFAPEVLLKKGHGKPVDIWSLGTVTFSILCGYSPFWKYETVPDLVDAMVHLPLEFDERYWWGISEEAKDFIRKCLVPNPANRMTAEEALKHPWLTGITASSHDILPNVRENFNPRKAFVEAVSKIRVINRVRGSANPEIKQGPQMSDTNITGTTKADSPNTVSQEQTI</sequence>
<evidence type="ECO:0000256" key="5">
    <source>
        <dbReference type="SAM" id="MobiDB-lite"/>
    </source>
</evidence>